<sequence length="90" mass="10622">MYYVDSETDDDDDKTRSEIEIENLIEWAKRLTPINVEAVERIGDKYKTLITEEKEQTETTKSNDKNKITQTKQMRRTIITVFGGEINYKD</sequence>
<dbReference type="Proteomes" id="UP001628156">
    <property type="component" value="Unassembled WGS sequence"/>
</dbReference>
<evidence type="ECO:0000313" key="1">
    <source>
        <dbReference type="EMBL" id="GAB1222012.1"/>
    </source>
</evidence>
<reference evidence="1 2" key="1">
    <citation type="journal article" date="2019" name="PLoS Negl. Trop. Dis.">
        <title>Whole genome sequencing of Entamoeba nuttalli reveals mammalian host-related molecular signatures and a novel octapeptide-repeat surface protein.</title>
        <authorList>
            <person name="Tanaka M."/>
            <person name="Makiuchi T."/>
            <person name="Komiyama T."/>
            <person name="Shiina T."/>
            <person name="Osaki K."/>
            <person name="Tachibana H."/>
        </authorList>
    </citation>
    <scope>NUCLEOTIDE SEQUENCE [LARGE SCALE GENOMIC DNA]</scope>
    <source>
        <strain evidence="1 2">P19-061405</strain>
    </source>
</reference>
<evidence type="ECO:0008006" key="3">
    <source>
        <dbReference type="Google" id="ProtNLM"/>
    </source>
</evidence>
<keyword evidence="2" id="KW-1185">Reference proteome</keyword>
<name>A0ABQ0DGN8_9EUKA</name>
<accession>A0ABQ0DGN8</accession>
<proteinExistence type="predicted"/>
<dbReference type="EMBL" id="BAAFRS010000089">
    <property type="protein sequence ID" value="GAB1222012.1"/>
    <property type="molecule type" value="Genomic_DNA"/>
</dbReference>
<organism evidence="1 2">
    <name type="scientific">Entamoeba nuttalli</name>
    <dbReference type="NCBI Taxonomy" id="412467"/>
    <lineage>
        <taxon>Eukaryota</taxon>
        <taxon>Amoebozoa</taxon>
        <taxon>Evosea</taxon>
        <taxon>Archamoebae</taxon>
        <taxon>Mastigamoebida</taxon>
        <taxon>Entamoebidae</taxon>
        <taxon>Entamoeba</taxon>
    </lineage>
</organism>
<evidence type="ECO:0000313" key="2">
    <source>
        <dbReference type="Proteomes" id="UP001628156"/>
    </source>
</evidence>
<gene>
    <name evidence="1" type="ORF">ENUP19_0089G0002</name>
</gene>
<protein>
    <recommendedName>
        <fullName evidence="3">AIG1 family protein</fullName>
    </recommendedName>
</protein>
<comment type="caution">
    <text evidence="1">The sequence shown here is derived from an EMBL/GenBank/DDBJ whole genome shotgun (WGS) entry which is preliminary data.</text>
</comment>